<sequence length="273" mass="28654">MAVEPVIETAVQETLLTLNGTVLRGNILAHNGTNWVQADATDAATSLYGQYVALESGVSGQVIRACRGVELTDADAPFTANGTVYVSGTAGAFTQTRPAVDGDVIQVIGRAISTTRVSIFIERPREHEIFLSPDVLDTSSEPGIGKADSGWPGPSLTGTETGYFKGRFPSNMVGPLLLAEIIFNSINASAGDLDVTVVGAYDGASNVEDTGAAIAVGDWDQTDADNIILTFDVLAAFDADFIKPGRTWALFLDPDGITADAQVLGMNIRMLVV</sequence>
<dbReference type="AlphaFoldDB" id="A0A0F9KU54"/>
<evidence type="ECO:0000313" key="1">
    <source>
        <dbReference type="EMBL" id="KKM18920.1"/>
    </source>
</evidence>
<organism evidence="1">
    <name type="scientific">marine sediment metagenome</name>
    <dbReference type="NCBI Taxonomy" id="412755"/>
    <lineage>
        <taxon>unclassified sequences</taxon>
        <taxon>metagenomes</taxon>
        <taxon>ecological metagenomes</taxon>
    </lineage>
</organism>
<name>A0A0F9KU54_9ZZZZ</name>
<gene>
    <name evidence="1" type="ORF">LCGC14_1660860</name>
</gene>
<reference evidence="1" key="1">
    <citation type="journal article" date="2015" name="Nature">
        <title>Complex archaea that bridge the gap between prokaryotes and eukaryotes.</title>
        <authorList>
            <person name="Spang A."/>
            <person name="Saw J.H."/>
            <person name="Jorgensen S.L."/>
            <person name="Zaremba-Niedzwiedzka K."/>
            <person name="Martijn J."/>
            <person name="Lind A.E."/>
            <person name="van Eijk R."/>
            <person name="Schleper C."/>
            <person name="Guy L."/>
            <person name="Ettema T.J."/>
        </authorList>
    </citation>
    <scope>NUCLEOTIDE SEQUENCE</scope>
</reference>
<dbReference type="EMBL" id="LAZR01014110">
    <property type="protein sequence ID" value="KKM18920.1"/>
    <property type="molecule type" value="Genomic_DNA"/>
</dbReference>
<comment type="caution">
    <text evidence="1">The sequence shown here is derived from an EMBL/GenBank/DDBJ whole genome shotgun (WGS) entry which is preliminary data.</text>
</comment>
<accession>A0A0F9KU54</accession>
<proteinExistence type="predicted"/>
<protein>
    <submittedName>
        <fullName evidence="1">Uncharacterized protein</fullName>
    </submittedName>
</protein>